<dbReference type="PANTHER" id="PTHR43501">
    <property type="entry name" value="CYTOSOL NON-SPECIFIC DIPEPTIDASE"/>
    <property type="match status" value="1"/>
</dbReference>
<reference evidence="3" key="1">
    <citation type="submission" date="2023-01" db="EMBL/GenBank/DDBJ databases">
        <title>Sulfurovum sp. XTW-4 genome assembly.</title>
        <authorList>
            <person name="Wang J."/>
        </authorList>
    </citation>
    <scope>NUCLEOTIDE SEQUENCE</scope>
    <source>
        <strain evidence="3">XTW-4</strain>
    </source>
</reference>
<dbReference type="Proteomes" id="UP001169066">
    <property type="component" value="Unassembled WGS sequence"/>
</dbReference>
<accession>A0ABT7QP01</accession>
<dbReference type="PRINTS" id="PR00934">
    <property type="entry name" value="XHISDIPTASE"/>
</dbReference>
<keyword evidence="4" id="KW-1185">Reference proteome</keyword>
<comment type="caution">
    <text evidence="3">The sequence shown here is derived from an EMBL/GenBank/DDBJ whole genome shotgun (WGS) entry which is preliminary data.</text>
</comment>
<gene>
    <name evidence="3" type="ORF">PF327_01195</name>
</gene>
<dbReference type="Pfam" id="PF07687">
    <property type="entry name" value="M20_dimer"/>
    <property type="match status" value="1"/>
</dbReference>
<evidence type="ECO:0000256" key="1">
    <source>
        <dbReference type="ARBA" id="ARBA00022801"/>
    </source>
</evidence>
<protein>
    <submittedName>
        <fullName evidence="3">M20/M25/M40 family metallo-hydrolase</fullName>
    </submittedName>
</protein>
<dbReference type="InterPro" id="IPR011650">
    <property type="entry name" value="Peptidase_M20_dimer"/>
</dbReference>
<dbReference type="Pfam" id="PF01546">
    <property type="entry name" value="Peptidase_M20"/>
    <property type="match status" value="1"/>
</dbReference>
<dbReference type="RefSeq" id="WP_289400979.1">
    <property type="nucleotide sequence ID" value="NZ_JAQIBC010000001.1"/>
</dbReference>
<proteinExistence type="predicted"/>
<dbReference type="EMBL" id="JAQIBC010000001">
    <property type="protein sequence ID" value="MDM5262803.1"/>
    <property type="molecule type" value="Genomic_DNA"/>
</dbReference>
<dbReference type="Gene3D" id="3.40.630.10">
    <property type="entry name" value="Zn peptidases"/>
    <property type="match status" value="2"/>
</dbReference>
<sequence length="430" mass="47550">MSSIIEHFQTLTQIPHCSKIADRLLEFLVAFAEERGYEVEVDDVKNIYLSKGRPTLCLQAHYDMVCMGKAPVLETYIEDGWMKAKGASLGADNGMAIAMMMQLMDEGQELEFLLTADEEVGLIGANEVAFDLKSPYMLNLDSEDEAEVYIGCAGGVDITASKQDNYVDGSGYCYEVAVKGLVGGHSGVDIDKGIPSAIKVLGEYLHEHQVTQLASIYAGERRNSIPANAVAIVRSASKLENIALVKVRELTERPKVLSEGEKTIEMIHRFKHGVHAQNEELGIPDVSINLAIITADEKGGLLVETSARAMDAVKLEDISQETLAFFNTYGFHVKLEDKYPAWKPDISDFTNLVSQEVQSVFGKTKMMAIHAGLECGVIAEKYPDMKFASIGPTIRYPHSTREMVNLESVERTFKVVKQIIRSVSEEQKRD</sequence>
<evidence type="ECO:0000313" key="4">
    <source>
        <dbReference type="Proteomes" id="UP001169066"/>
    </source>
</evidence>
<keyword evidence="1" id="KW-0378">Hydrolase</keyword>
<evidence type="ECO:0000259" key="2">
    <source>
        <dbReference type="Pfam" id="PF07687"/>
    </source>
</evidence>
<dbReference type="PANTHER" id="PTHR43501:SF1">
    <property type="entry name" value="CYTOSOL NON-SPECIFIC DIPEPTIDASE"/>
    <property type="match status" value="1"/>
</dbReference>
<dbReference type="InterPro" id="IPR002933">
    <property type="entry name" value="Peptidase_M20"/>
</dbReference>
<dbReference type="InterPro" id="IPR001160">
    <property type="entry name" value="Peptidase_M20C"/>
</dbReference>
<dbReference type="SUPFAM" id="SSF53187">
    <property type="entry name" value="Zn-dependent exopeptidases"/>
    <property type="match status" value="1"/>
</dbReference>
<evidence type="ECO:0000313" key="3">
    <source>
        <dbReference type="EMBL" id="MDM5262803.1"/>
    </source>
</evidence>
<organism evidence="3 4">
    <name type="scientific">Sulfurovum xiamenensis</name>
    <dbReference type="NCBI Taxonomy" id="3019066"/>
    <lineage>
        <taxon>Bacteria</taxon>
        <taxon>Pseudomonadati</taxon>
        <taxon>Campylobacterota</taxon>
        <taxon>Epsilonproteobacteria</taxon>
        <taxon>Campylobacterales</taxon>
        <taxon>Sulfurovaceae</taxon>
        <taxon>Sulfurovum</taxon>
    </lineage>
</organism>
<name>A0ABT7QP01_9BACT</name>
<feature type="domain" description="Peptidase M20 dimerisation" evidence="2">
    <location>
        <begin position="177"/>
        <end position="234"/>
    </location>
</feature>